<protein>
    <recommendedName>
        <fullName evidence="16">Hexosyltransferase</fullName>
    </recommendedName>
</protein>
<keyword evidence="9" id="KW-1133">Transmembrane helix</keyword>
<comment type="cofactor">
    <cofactor evidence="1">
        <name>Mn(2+)</name>
        <dbReference type="ChEBI" id="CHEBI:29035"/>
    </cofactor>
</comment>
<keyword evidence="7" id="KW-0812">Transmembrane</keyword>
<keyword evidence="6" id="KW-0808">Transferase</keyword>
<feature type="region of interest" description="Disordered" evidence="13">
    <location>
        <begin position="140"/>
        <end position="165"/>
    </location>
</feature>
<name>A0AAP0P570_9MAGN</name>
<comment type="subcellular location">
    <subcellularLocation>
        <location evidence="2">Golgi apparatus membrane</location>
        <topology evidence="2">Single-pass type II membrane protein</topology>
    </subcellularLocation>
</comment>
<proteinExistence type="inferred from homology"/>
<dbReference type="GO" id="GO:0000139">
    <property type="term" value="C:Golgi membrane"/>
    <property type="evidence" value="ECO:0007669"/>
    <property type="project" value="UniProtKB-SubCell"/>
</dbReference>
<evidence type="ECO:0000256" key="9">
    <source>
        <dbReference type="ARBA" id="ARBA00022989"/>
    </source>
</evidence>
<evidence type="ECO:0000256" key="11">
    <source>
        <dbReference type="ARBA" id="ARBA00023136"/>
    </source>
</evidence>
<evidence type="ECO:0008006" key="16">
    <source>
        <dbReference type="Google" id="ProtNLM"/>
    </source>
</evidence>
<keyword evidence="15" id="KW-1185">Reference proteome</keyword>
<dbReference type="Proteomes" id="UP001417504">
    <property type="component" value="Unassembled WGS sequence"/>
</dbReference>
<evidence type="ECO:0000256" key="1">
    <source>
        <dbReference type="ARBA" id="ARBA00001936"/>
    </source>
</evidence>
<accession>A0AAP0P570</accession>
<keyword evidence="5" id="KW-0328">Glycosyltransferase</keyword>
<evidence type="ECO:0000313" key="15">
    <source>
        <dbReference type="Proteomes" id="UP001417504"/>
    </source>
</evidence>
<dbReference type="Pfam" id="PF01762">
    <property type="entry name" value="Galactosyl_T"/>
    <property type="match status" value="1"/>
</dbReference>
<dbReference type="EMBL" id="JBBNAE010000004">
    <property type="protein sequence ID" value="KAK9131153.1"/>
    <property type="molecule type" value="Genomic_DNA"/>
</dbReference>
<keyword evidence="10" id="KW-0333">Golgi apparatus</keyword>
<dbReference type="AlphaFoldDB" id="A0AAP0P570"/>
<evidence type="ECO:0000256" key="3">
    <source>
        <dbReference type="ARBA" id="ARBA00004922"/>
    </source>
</evidence>
<keyword evidence="8" id="KW-0735">Signal-anchor</keyword>
<feature type="compositionally biased region" description="Pro residues" evidence="13">
    <location>
        <begin position="147"/>
        <end position="157"/>
    </location>
</feature>
<evidence type="ECO:0000256" key="12">
    <source>
        <dbReference type="ARBA" id="ARBA00023211"/>
    </source>
</evidence>
<evidence type="ECO:0000256" key="7">
    <source>
        <dbReference type="ARBA" id="ARBA00022692"/>
    </source>
</evidence>
<keyword evidence="11" id="KW-0472">Membrane</keyword>
<reference evidence="14 15" key="1">
    <citation type="submission" date="2024-01" db="EMBL/GenBank/DDBJ databases">
        <title>Genome assemblies of Stephania.</title>
        <authorList>
            <person name="Yang L."/>
        </authorList>
    </citation>
    <scope>NUCLEOTIDE SEQUENCE [LARGE SCALE GENOMIC DNA]</scope>
    <source>
        <strain evidence="14">QJT</strain>
        <tissue evidence="14">Leaf</tissue>
    </source>
</reference>
<comment type="pathway">
    <text evidence="3">Protein modification; protein glycosylation.</text>
</comment>
<evidence type="ECO:0000256" key="4">
    <source>
        <dbReference type="ARBA" id="ARBA00008661"/>
    </source>
</evidence>
<dbReference type="Gene3D" id="3.90.550.50">
    <property type="match status" value="1"/>
</dbReference>
<evidence type="ECO:0000256" key="2">
    <source>
        <dbReference type="ARBA" id="ARBA00004323"/>
    </source>
</evidence>
<evidence type="ECO:0000313" key="14">
    <source>
        <dbReference type="EMBL" id="KAK9131153.1"/>
    </source>
</evidence>
<dbReference type="GO" id="GO:0016758">
    <property type="term" value="F:hexosyltransferase activity"/>
    <property type="evidence" value="ECO:0007669"/>
    <property type="project" value="InterPro"/>
</dbReference>
<organism evidence="14 15">
    <name type="scientific">Stephania japonica</name>
    <dbReference type="NCBI Taxonomy" id="461633"/>
    <lineage>
        <taxon>Eukaryota</taxon>
        <taxon>Viridiplantae</taxon>
        <taxon>Streptophyta</taxon>
        <taxon>Embryophyta</taxon>
        <taxon>Tracheophyta</taxon>
        <taxon>Spermatophyta</taxon>
        <taxon>Magnoliopsida</taxon>
        <taxon>Ranunculales</taxon>
        <taxon>Menispermaceae</taxon>
        <taxon>Menispermoideae</taxon>
        <taxon>Cissampelideae</taxon>
        <taxon>Stephania</taxon>
    </lineage>
</organism>
<keyword evidence="12" id="KW-0464">Manganese</keyword>
<dbReference type="InterPro" id="IPR002659">
    <property type="entry name" value="Glyco_trans_31"/>
</dbReference>
<evidence type="ECO:0000256" key="13">
    <source>
        <dbReference type="SAM" id="MobiDB-lite"/>
    </source>
</evidence>
<evidence type="ECO:0000256" key="10">
    <source>
        <dbReference type="ARBA" id="ARBA00023034"/>
    </source>
</evidence>
<comment type="caution">
    <text evidence="14">The sequence shown here is derived from an EMBL/GenBank/DDBJ whole genome shotgun (WGS) entry which is preliminary data.</text>
</comment>
<evidence type="ECO:0000256" key="5">
    <source>
        <dbReference type="ARBA" id="ARBA00022676"/>
    </source>
</evidence>
<comment type="similarity">
    <text evidence="4">Belongs to the glycosyltransferase 31 family.</text>
</comment>
<evidence type="ECO:0000256" key="8">
    <source>
        <dbReference type="ARBA" id="ARBA00022968"/>
    </source>
</evidence>
<sequence length="165" mass="18679">MNPLNIERRKLIGFVGIQTGFSSVRRRSALRSAWFPSDHEGLIRLAFFKAAFELFEADYHVKADDDIYLWPDRLATLLAKERTHSMMYIGCMKKGPVITDPKLKCHANDYANEKINGKFFHSGLCNPASKIKKLHSISMCSKSPTLSPEPPEPPEPPESPEYDGQ</sequence>
<evidence type="ECO:0000256" key="6">
    <source>
        <dbReference type="ARBA" id="ARBA00022679"/>
    </source>
</evidence>
<gene>
    <name evidence="14" type="ORF">Sjap_011640</name>
</gene>